<keyword evidence="6" id="KW-1185">Reference proteome</keyword>
<dbReference type="InterPro" id="IPR054170">
    <property type="entry name" value="RlmL_1st"/>
</dbReference>
<dbReference type="InterPro" id="IPR002052">
    <property type="entry name" value="DNA_methylase_N6_adenine_CS"/>
</dbReference>
<proteinExistence type="predicted"/>
<dbReference type="CDD" id="cd11715">
    <property type="entry name" value="THUMP_AdoMetMT"/>
    <property type="match status" value="1"/>
</dbReference>
<keyword evidence="2 5" id="KW-0808">Transferase</keyword>
<dbReference type="Pfam" id="PF02926">
    <property type="entry name" value="THUMP"/>
    <property type="match status" value="1"/>
</dbReference>
<organism evidence="5 6">
    <name type="scientific">Streptococcus danieliae</name>
    <dbReference type="NCBI Taxonomy" id="747656"/>
    <lineage>
        <taxon>Bacteria</taxon>
        <taxon>Bacillati</taxon>
        <taxon>Bacillota</taxon>
        <taxon>Bacilli</taxon>
        <taxon>Lactobacillales</taxon>
        <taxon>Streptococcaceae</taxon>
        <taxon>Streptococcus</taxon>
    </lineage>
</organism>
<feature type="domain" description="THUMP" evidence="4">
    <location>
        <begin position="45"/>
        <end position="159"/>
    </location>
</feature>
<dbReference type="Pfam" id="PF22020">
    <property type="entry name" value="RlmL_1st"/>
    <property type="match status" value="1"/>
</dbReference>
<dbReference type="SUPFAM" id="SSF53335">
    <property type="entry name" value="S-adenosyl-L-methionine-dependent methyltransferases"/>
    <property type="match status" value="1"/>
</dbReference>
<evidence type="ECO:0000256" key="2">
    <source>
        <dbReference type="ARBA" id="ARBA00022679"/>
    </source>
</evidence>
<dbReference type="PRINTS" id="PR00507">
    <property type="entry name" value="N12N6MTFRASE"/>
</dbReference>
<evidence type="ECO:0000313" key="5">
    <source>
        <dbReference type="EMBL" id="NYS49556.1"/>
    </source>
</evidence>
<keyword evidence="3" id="KW-0694">RNA-binding</keyword>
<dbReference type="Gene3D" id="3.30.2130.30">
    <property type="match status" value="1"/>
</dbReference>
<name>A0A7Z0LE71_9STRE</name>
<dbReference type="AlphaFoldDB" id="A0A7Z0LE71"/>
<keyword evidence="1 5" id="KW-0489">Methyltransferase</keyword>
<evidence type="ECO:0000256" key="3">
    <source>
        <dbReference type="PROSITE-ProRule" id="PRU00529"/>
    </source>
</evidence>
<gene>
    <name evidence="5" type="ORF">HZY93_06220</name>
</gene>
<dbReference type="GO" id="GO:0008990">
    <property type="term" value="F:rRNA (guanine-N2-)-methyltransferase activity"/>
    <property type="evidence" value="ECO:0007669"/>
    <property type="project" value="TreeGrafter"/>
</dbReference>
<accession>A0A7Z0LE71</accession>
<dbReference type="Gene3D" id="3.40.50.150">
    <property type="entry name" value="Vaccinia Virus protein VP39"/>
    <property type="match status" value="1"/>
</dbReference>
<dbReference type="Pfam" id="PF01170">
    <property type="entry name" value="UPF0020"/>
    <property type="match status" value="1"/>
</dbReference>
<dbReference type="PANTHER" id="PTHR47313">
    <property type="entry name" value="RIBOSOMAL RNA LARGE SUBUNIT METHYLTRANSFERASE K/L"/>
    <property type="match status" value="1"/>
</dbReference>
<dbReference type="InterPro" id="IPR000241">
    <property type="entry name" value="RlmKL-like_Mtase"/>
</dbReference>
<evidence type="ECO:0000256" key="1">
    <source>
        <dbReference type="ARBA" id="ARBA00022603"/>
    </source>
</evidence>
<evidence type="ECO:0000313" key="6">
    <source>
        <dbReference type="Proteomes" id="UP000563349"/>
    </source>
</evidence>
<evidence type="ECO:0000259" key="4">
    <source>
        <dbReference type="PROSITE" id="PS51165"/>
    </source>
</evidence>
<dbReference type="Proteomes" id="UP000563349">
    <property type="component" value="Unassembled WGS sequence"/>
</dbReference>
<dbReference type="EMBL" id="JACBYG010000077">
    <property type="protein sequence ID" value="NYS49556.1"/>
    <property type="molecule type" value="Genomic_DNA"/>
</dbReference>
<dbReference type="PANTHER" id="PTHR47313:SF1">
    <property type="entry name" value="RIBOSOMAL RNA LARGE SUBUNIT METHYLTRANSFERASE K_L"/>
    <property type="match status" value="1"/>
</dbReference>
<sequence>MKNEFQIVATAAAGLEALVGRELRAMEVDCQVENGKVRFKGGQEAFMKANLWLRTADRIKLVLGEFPAKTFEELYQGVFAIDWQDYLPLGVTFPVSKARCVRSKLHNEPSVQAITKKAIVRKMQKVYARPDGVPLPESGPVFSIEVSILKDRATILLDTSGDSLFKRGYRTDKGGAPLKENMAAALVNLSNWFPDKPLLDPTCGSGTIVIEAALKALNIAPGLRRSFAFEAWPWLDQGLWKNLKEEAVAAKKADLDLRIMASDIDGRMVELARANAERAGVASHITFKQMRLQDFRTELINGVVISNPPYGERLLDDEGVTRLYQEMGATFVPLKTWSKFILTSDEQFETKYGSLADKKRKLYNGTLRVDYYQYFGERVRRSENRDH</sequence>
<dbReference type="GO" id="GO:0003723">
    <property type="term" value="F:RNA binding"/>
    <property type="evidence" value="ECO:0007669"/>
    <property type="project" value="UniProtKB-UniRule"/>
</dbReference>
<comment type="caution">
    <text evidence="5">The sequence shown here is derived from an EMBL/GenBank/DDBJ whole genome shotgun (WGS) entry which is preliminary data.</text>
</comment>
<dbReference type="SMART" id="SM00981">
    <property type="entry name" value="THUMP"/>
    <property type="match status" value="1"/>
</dbReference>
<dbReference type="GO" id="GO:0070043">
    <property type="term" value="F:rRNA (guanine-N7-)-methyltransferase activity"/>
    <property type="evidence" value="ECO:0007669"/>
    <property type="project" value="TreeGrafter"/>
</dbReference>
<protein>
    <submittedName>
        <fullName evidence="5">Class I SAM-dependent RNA methyltransferase</fullName>
    </submittedName>
</protein>
<dbReference type="PROSITE" id="PS51165">
    <property type="entry name" value="THUMP"/>
    <property type="match status" value="1"/>
</dbReference>
<dbReference type="PROSITE" id="PS00092">
    <property type="entry name" value="N6_MTASE"/>
    <property type="match status" value="1"/>
</dbReference>
<dbReference type="RefSeq" id="WP_179924110.1">
    <property type="nucleotide sequence ID" value="NZ_CP128228.1"/>
</dbReference>
<dbReference type="InterPro" id="IPR029063">
    <property type="entry name" value="SAM-dependent_MTases_sf"/>
</dbReference>
<reference evidence="5 6" key="1">
    <citation type="submission" date="2020-07" db="EMBL/GenBank/DDBJ databases">
        <title>MOT database genomes.</title>
        <authorList>
            <person name="Joseph S."/>
            <person name="Aduse-Opoku J."/>
            <person name="Hashim A."/>
            <person name="Wade W."/>
            <person name="Curtis M."/>
        </authorList>
    </citation>
    <scope>NUCLEOTIDE SEQUENCE [LARGE SCALE GENOMIC DNA]</scope>
    <source>
        <strain evidence="5 6">CCW311</strain>
    </source>
</reference>
<dbReference type="InterPro" id="IPR004114">
    <property type="entry name" value="THUMP_dom"/>
</dbReference>